<feature type="binding site" evidence="6">
    <location>
        <position position="253"/>
    </location>
    <ligand>
        <name>Zn(2+)</name>
        <dbReference type="ChEBI" id="CHEBI:29105"/>
        <note>catalytic</note>
    </ligand>
</feature>
<evidence type="ECO:0000256" key="5">
    <source>
        <dbReference type="ARBA" id="ARBA00023049"/>
    </source>
</evidence>
<evidence type="ECO:0000256" key="4">
    <source>
        <dbReference type="ARBA" id="ARBA00022833"/>
    </source>
</evidence>
<dbReference type="AlphaFoldDB" id="A0A0P4WIJ0"/>
<dbReference type="EMBL" id="GDRN01030982">
    <property type="protein sequence ID" value="JAI67530.1"/>
    <property type="molecule type" value="Transcribed_RNA"/>
</dbReference>
<dbReference type="Gene3D" id="3.40.390.10">
    <property type="entry name" value="Collagenase (Catalytic Domain)"/>
    <property type="match status" value="1"/>
</dbReference>
<feature type="region of interest" description="Disordered" evidence="8">
    <location>
        <begin position="35"/>
        <end position="135"/>
    </location>
</feature>
<feature type="compositionally biased region" description="Low complexity" evidence="8">
    <location>
        <begin position="93"/>
        <end position="102"/>
    </location>
</feature>
<feature type="chain" id="PRO_5005963054" description="Metalloendopeptidase" evidence="7">
    <location>
        <begin position="25"/>
        <end position="372"/>
    </location>
</feature>
<keyword evidence="1 6" id="KW-0645">Protease</keyword>
<proteinExistence type="predicted"/>
<name>A0A0P4WIJ0_SCYOL</name>
<feature type="compositionally biased region" description="Low complexity" evidence="8">
    <location>
        <begin position="49"/>
        <end position="71"/>
    </location>
</feature>
<keyword evidence="5 6" id="KW-0482">Metalloprotease</keyword>
<evidence type="ECO:0000256" key="8">
    <source>
        <dbReference type="SAM" id="MobiDB-lite"/>
    </source>
</evidence>
<dbReference type="GO" id="GO:0008270">
    <property type="term" value="F:zinc ion binding"/>
    <property type="evidence" value="ECO:0007669"/>
    <property type="project" value="UniProtKB-UniRule"/>
</dbReference>
<protein>
    <recommendedName>
        <fullName evidence="7">Metalloendopeptidase</fullName>
        <ecNumber evidence="7">3.4.24.-</ecNumber>
    </recommendedName>
</protein>
<keyword evidence="2 6" id="KW-0479">Metal-binding</keyword>
<feature type="compositionally biased region" description="Pro residues" evidence="8">
    <location>
        <begin position="72"/>
        <end position="84"/>
    </location>
</feature>
<dbReference type="SUPFAM" id="SSF55486">
    <property type="entry name" value="Metalloproteases ('zincins'), catalytic domain"/>
    <property type="match status" value="1"/>
</dbReference>
<dbReference type="InterPro" id="IPR006026">
    <property type="entry name" value="Peptidase_Metallo"/>
</dbReference>
<keyword evidence="7" id="KW-0732">Signal</keyword>
<feature type="compositionally biased region" description="Polar residues" evidence="8">
    <location>
        <begin position="38"/>
        <end position="48"/>
    </location>
</feature>
<keyword evidence="4 6" id="KW-0862">Zinc</keyword>
<organism evidence="10">
    <name type="scientific">Scylla olivacea</name>
    <name type="common">Orange mud crab</name>
    <name type="synonym">Cancer olivacea</name>
    <dbReference type="NCBI Taxonomy" id="85551"/>
    <lineage>
        <taxon>Eukaryota</taxon>
        <taxon>Metazoa</taxon>
        <taxon>Ecdysozoa</taxon>
        <taxon>Arthropoda</taxon>
        <taxon>Crustacea</taxon>
        <taxon>Multicrustacea</taxon>
        <taxon>Malacostraca</taxon>
        <taxon>Eumalacostraca</taxon>
        <taxon>Eucarida</taxon>
        <taxon>Decapoda</taxon>
        <taxon>Pleocyemata</taxon>
        <taxon>Brachyura</taxon>
        <taxon>Eubrachyura</taxon>
        <taxon>Portunoidea</taxon>
        <taxon>Portunidae</taxon>
        <taxon>Portuninae</taxon>
        <taxon>Scylla</taxon>
    </lineage>
</organism>
<feature type="signal peptide" evidence="7">
    <location>
        <begin position="1"/>
        <end position="24"/>
    </location>
</feature>
<evidence type="ECO:0000256" key="1">
    <source>
        <dbReference type="ARBA" id="ARBA00022670"/>
    </source>
</evidence>
<dbReference type="EC" id="3.4.24.-" evidence="7"/>
<dbReference type="SMART" id="SM00235">
    <property type="entry name" value="ZnMc"/>
    <property type="match status" value="1"/>
</dbReference>
<dbReference type="InterPro" id="IPR001506">
    <property type="entry name" value="Peptidase_M12A"/>
</dbReference>
<feature type="binding site" evidence="6">
    <location>
        <position position="243"/>
    </location>
    <ligand>
        <name>Zn(2+)</name>
        <dbReference type="ChEBI" id="CHEBI:29105"/>
        <note>catalytic</note>
    </ligand>
</feature>
<evidence type="ECO:0000256" key="6">
    <source>
        <dbReference type="PROSITE-ProRule" id="PRU01211"/>
    </source>
</evidence>
<reference evidence="10" key="1">
    <citation type="submission" date="2015-09" db="EMBL/GenBank/DDBJ databases">
        <title>Scylla olivacea transcriptome.</title>
        <authorList>
            <person name="Ikhwanuddin M."/>
        </authorList>
    </citation>
    <scope>NUCLEOTIDE SEQUENCE</scope>
</reference>
<feature type="binding site" evidence="6">
    <location>
        <position position="247"/>
    </location>
    <ligand>
        <name>Zn(2+)</name>
        <dbReference type="ChEBI" id="CHEBI:29105"/>
        <note>catalytic</note>
    </ligand>
</feature>
<dbReference type="GO" id="GO:0004222">
    <property type="term" value="F:metalloendopeptidase activity"/>
    <property type="evidence" value="ECO:0007669"/>
    <property type="project" value="UniProtKB-UniRule"/>
</dbReference>
<comment type="cofactor">
    <cofactor evidence="6 7">
        <name>Zn(2+)</name>
        <dbReference type="ChEBI" id="CHEBI:29105"/>
    </cofactor>
    <text evidence="6 7">Binds 1 zinc ion per subunit.</text>
</comment>
<dbReference type="Pfam" id="PF01400">
    <property type="entry name" value="Astacin"/>
    <property type="match status" value="1"/>
</dbReference>
<dbReference type="PANTHER" id="PTHR10127:SF780">
    <property type="entry name" value="METALLOENDOPEPTIDASE"/>
    <property type="match status" value="1"/>
</dbReference>
<dbReference type="PRINTS" id="PR00480">
    <property type="entry name" value="ASTACIN"/>
</dbReference>
<evidence type="ECO:0000256" key="7">
    <source>
        <dbReference type="RuleBase" id="RU361183"/>
    </source>
</evidence>
<evidence type="ECO:0000256" key="3">
    <source>
        <dbReference type="ARBA" id="ARBA00022801"/>
    </source>
</evidence>
<keyword evidence="3 6" id="KW-0378">Hydrolase</keyword>
<dbReference type="PROSITE" id="PS51864">
    <property type="entry name" value="ASTACIN"/>
    <property type="match status" value="1"/>
</dbReference>
<comment type="caution">
    <text evidence="6">Lacks conserved residue(s) required for the propagation of feature annotation.</text>
</comment>
<evidence type="ECO:0000259" key="9">
    <source>
        <dbReference type="PROSITE" id="PS51864"/>
    </source>
</evidence>
<feature type="active site" evidence="6">
    <location>
        <position position="244"/>
    </location>
</feature>
<dbReference type="GO" id="GO:0006508">
    <property type="term" value="P:proteolysis"/>
    <property type="evidence" value="ECO:0007669"/>
    <property type="project" value="UniProtKB-KW"/>
</dbReference>
<dbReference type="InterPro" id="IPR024079">
    <property type="entry name" value="MetalloPept_cat_dom_sf"/>
</dbReference>
<feature type="domain" description="Peptidase M12A" evidence="9">
    <location>
        <begin position="140"/>
        <end position="349"/>
    </location>
</feature>
<dbReference type="PANTHER" id="PTHR10127">
    <property type="entry name" value="DISCOIDIN, CUB, EGF, LAMININ , AND ZINC METALLOPROTEASE DOMAIN CONTAINING"/>
    <property type="match status" value="1"/>
</dbReference>
<sequence length="372" mass="42002">MVRATLLLLLVSGWVLICTPLTLAGKRFCWEVTEEPKTSPTNATATVEITSPESTPSPKSKPSLPKTTPSPKIKPFPKITPPSPKDSKKNDPFSKTTSPTEKTPSKPTPFPEREPSPETKTPFPPVRPDTSKSGDEELERAIWEMNQRRWPNRTVPFVFHPKLNKKQIELVSMAMDKIRNLTCVDFTDLTGRVTIDDKQEQKVVVQSLYAGCFATLGYNAMLKTTSINLDRGCFSPSGHVILHELSHTLGIVHTQSRYDRDKYITVHVDKIEPGKETQFAINRKMYGKLSLVGLPYDFNSVMHYPTNAFARDPEENTMTLKKSFPGEVGFAKRLTRSDVAAINRLYDCKNHYLGDDIPGAKSYKEWYETYFA</sequence>
<evidence type="ECO:0000313" key="10">
    <source>
        <dbReference type="EMBL" id="JAI67530.1"/>
    </source>
</evidence>
<evidence type="ECO:0000256" key="2">
    <source>
        <dbReference type="ARBA" id="ARBA00022723"/>
    </source>
</evidence>
<accession>A0A0P4WIJ0</accession>